<sequence length="243" mass="27938">MFTTEVIASFNELELHLYHYVMQHKDKVVYMRIRDLAEGANVSTSTVMRFCRKLDCDGFTEFKVKLKLLLDEDSEPAIKTGRHVLTEFFERTENEQFTLKLDDAADEVMQANHVYFIGLGSSGTLAEYGSRYFSNLRTFSTFLKDWYVPIHADLQDSLTIALSVSGENEFTISHIHKLKMSGSKILSITNNAQSTIAKIADKNISYYVTEEKYNTTNITTQIPVVYILEDIARRAYQKRINPE</sequence>
<dbReference type="GO" id="GO:0097367">
    <property type="term" value="F:carbohydrate derivative binding"/>
    <property type="evidence" value="ECO:0007669"/>
    <property type="project" value="InterPro"/>
</dbReference>
<name>A0A1H9RB83_9BACI</name>
<dbReference type="EMBL" id="FOGV01000004">
    <property type="protein sequence ID" value="SER70191.1"/>
    <property type="molecule type" value="Genomic_DNA"/>
</dbReference>
<organism evidence="6 7">
    <name type="scientific">Salisediminibacterium halotolerans</name>
    <dbReference type="NCBI Taxonomy" id="517425"/>
    <lineage>
        <taxon>Bacteria</taxon>
        <taxon>Bacillati</taxon>
        <taxon>Bacillota</taxon>
        <taxon>Bacilli</taxon>
        <taxon>Bacillales</taxon>
        <taxon>Bacillaceae</taxon>
        <taxon>Salisediminibacterium</taxon>
    </lineage>
</organism>
<dbReference type="SUPFAM" id="SSF53697">
    <property type="entry name" value="SIS domain"/>
    <property type="match status" value="1"/>
</dbReference>
<evidence type="ECO:0000256" key="3">
    <source>
        <dbReference type="ARBA" id="ARBA00023163"/>
    </source>
</evidence>
<reference evidence="7" key="1">
    <citation type="submission" date="2016-10" db="EMBL/GenBank/DDBJ databases">
        <authorList>
            <person name="de Groot N.N."/>
        </authorList>
    </citation>
    <scope>NUCLEOTIDE SEQUENCE [LARGE SCALE GENOMIC DNA]</scope>
    <source>
        <strain evidence="7">10nlg</strain>
    </source>
</reference>
<dbReference type="InterPro" id="IPR046348">
    <property type="entry name" value="SIS_dom_sf"/>
</dbReference>
<keyword evidence="2 6" id="KW-0238">DNA-binding</keyword>
<dbReference type="InterPro" id="IPR000281">
    <property type="entry name" value="HTH_RpiR"/>
</dbReference>
<evidence type="ECO:0000259" key="5">
    <source>
        <dbReference type="PROSITE" id="PS51464"/>
    </source>
</evidence>
<feature type="domain" description="SIS" evidence="5">
    <location>
        <begin position="104"/>
        <end position="238"/>
    </location>
</feature>
<keyword evidence="1" id="KW-0805">Transcription regulation</keyword>
<dbReference type="PANTHER" id="PTHR30514:SF1">
    <property type="entry name" value="HTH-TYPE TRANSCRIPTIONAL REGULATOR HEXR-RELATED"/>
    <property type="match status" value="1"/>
</dbReference>
<dbReference type="SUPFAM" id="SSF46689">
    <property type="entry name" value="Homeodomain-like"/>
    <property type="match status" value="1"/>
</dbReference>
<dbReference type="InterPro" id="IPR009057">
    <property type="entry name" value="Homeodomain-like_sf"/>
</dbReference>
<dbReference type="GO" id="GO:1901135">
    <property type="term" value="P:carbohydrate derivative metabolic process"/>
    <property type="evidence" value="ECO:0007669"/>
    <property type="project" value="InterPro"/>
</dbReference>
<dbReference type="STRING" id="1464123.SAMN05444126_10493"/>
<dbReference type="RefSeq" id="WP_093072120.1">
    <property type="nucleotide sequence ID" value="NZ_FOGV01000004.1"/>
</dbReference>
<proteinExistence type="predicted"/>
<dbReference type="GO" id="GO:0003677">
    <property type="term" value="F:DNA binding"/>
    <property type="evidence" value="ECO:0007669"/>
    <property type="project" value="UniProtKB-KW"/>
</dbReference>
<gene>
    <name evidence="6" type="ORF">SAMN05444126_10493</name>
</gene>
<dbReference type="PANTHER" id="PTHR30514">
    <property type="entry name" value="GLUCOKINASE"/>
    <property type="match status" value="1"/>
</dbReference>
<evidence type="ECO:0000256" key="2">
    <source>
        <dbReference type="ARBA" id="ARBA00023125"/>
    </source>
</evidence>
<dbReference type="InterPro" id="IPR001347">
    <property type="entry name" value="SIS_dom"/>
</dbReference>
<evidence type="ECO:0000313" key="6">
    <source>
        <dbReference type="EMBL" id="SER70191.1"/>
    </source>
</evidence>
<feature type="domain" description="HTH rpiR-type" evidence="4">
    <location>
        <begin position="1"/>
        <end position="73"/>
    </location>
</feature>
<dbReference type="Proteomes" id="UP000199318">
    <property type="component" value="Unassembled WGS sequence"/>
</dbReference>
<dbReference type="GO" id="GO:0003700">
    <property type="term" value="F:DNA-binding transcription factor activity"/>
    <property type="evidence" value="ECO:0007669"/>
    <property type="project" value="InterPro"/>
</dbReference>
<evidence type="ECO:0000256" key="1">
    <source>
        <dbReference type="ARBA" id="ARBA00023015"/>
    </source>
</evidence>
<keyword evidence="7" id="KW-1185">Reference proteome</keyword>
<keyword evidence="3" id="KW-0804">Transcription</keyword>
<dbReference type="PROSITE" id="PS51071">
    <property type="entry name" value="HTH_RPIR"/>
    <property type="match status" value="1"/>
</dbReference>
<dbReference type="OrthoDB" id="1648815at2"/>
<evidence type="ECO:0000259" key="4">
    <source>
        <dbReference type="PROSITE" id="PS51071"/>
    </source>
</evidence>
<dbReference type="CDD" id="cd05013">
    <property type="entry name" value="SIS_RpiR"/>
    <property type="match status" value="1"/>
</dbReference>
<dbReference type="Gene3D" id="3.40.50.10490">
    <property type="entry name" value="Glucose-6-phosphate isomerase like protein, domain 1"/>
    <property type="match status" value="1"/>
</dbReference>
<dbReference type="InterPro" id="IPR036388">
    <property type="entry name" value="WH-like_DNA-bd_sf"/>
</dbReference>
<dbReference type="InterPro" id="IPR035472">
    <property type="entry name" value="RpiR-like_SIS"/>
</dbReference>
<dbReference type="AlphaFoldDB" id="A0A1H9RB83"/>
<dbReference type="InterPro" id="IPR047640">
    <property type="entry name" value="RpiR-like"/>
</dbReference>
<protein>
    <submittedName>
        <fullName evidence="6">DNA-binding transcriptional regulator, MurR/RpiR family, contains HTH and SIS domains</fullName>
    </submittedName>
</protein>
<dbReference type="PROSITE" id="PS51464">
    <property type="entry name" value="SIS"/>
    <property type="match status" value="1"/>
</dbReference>
<evidence type="ECO:0000313" key="7">
    <source>
        <dbReference type="Proteomes" id="UP000199318"/>
    </source>
</evidence>
<accession>A0A1H9RB83</accession>
<dbReference type="Pfam" id="PF01380">
    <property type="entry name" value="SIS"/>
    <property type="match status" value="1"/>
</dbReference>
<dbReference type="Gene3D" id="1.10.10.10">
    <property type="entry name" value="Winged helix-like DNA-binding domain superfamily/Winged helix DNA-binding domain"/>
    <property type="match status" value="1"/>
</dbReference>
<comment type="caution">
    <text evidence="6">The sequence shown here is derived from an EMBL/GenBank/DDBJ whole genome shotgun (WGS) entry which is preliminary data.</text>
</comment>
<dbReference type="Pfam" id="PF01418">
    <property type="entry name" value="HTH_6"/>
    <property type="match status" value="1"/>
</dbReference>